<organism evidence="2 3">
    <name type="scientific">Egicoccus halophilus</name>
    <dbReference type="NCBI Taxonomy" id="1670830"/>
    <lineage>
        <taxon>Bacteria</taxon>
        <taxon>Bacillati</taxon>
        <taxon>Actinomycetota</taxon>
        <taxon>Nitriliruptoria</taxon>
        <taxon>Egicoccales</taxon>
        <taxon>Egicoccaceae</taxon>
        <taxon>Egicoccus</taxon>
    </lineage>
</organism>
<evidence type="ECO:0000259" key="1">
    <source>
        <dbReference type="SMART" id="SM00881"/>
    </source>
</evidence>
<protein>
    <recommendedName>
        <fullName evidence="1">CoA-binding domain-containing protein</fullName>
    </recommendedName>
</protein>
<name>A0A8J3AAL5_9ACTN</name>
<keyword evidence="3" id="KW-1185">Reference proteome</keyword>
<feature type="domain" description="CoA-binding" evidence="1">
    <location>
        <begin position="12"/>
        <end position="105"/>
    </location>
</feature>
<dbReference type="Gene3D" id="3.40.50.720">
    <property type="entry name" value="NAD(P)-binding Rossmann-like Domain"/>
    <property type="match status" value="1"/>
</dbReference>
<dbReference type="InterPro" id="IPR036291">
    <property type="entry name" value="NAD(P)-bd_dom_sf"/>
</dbReference>
<reference evidence="2" key="2">
    <citation type="submission" date="2020-09" db="EMBL/GenBank/DDBJ databases">
        <authorList>
            <person name="Sun Q."/>
            <person name="Zhou Y."/>
        </authorList>
    </citation>
    <scope>NUCLEOTIDE SEQUENCE</scope>
    <source>
        <strain evidence="2">CGMCC 1.14988</strain>
    </source>
</reference>
<evidence type="ECO:0000313" key="2">
    <source>
        <dbReference type="EMBL" id="GGI08877.1"/>
    </source>
</evidence>
<dbReference type="SUPFAM" id="SSF51735">
    <property type="entry name" value="NAD(P)-binding Rossmann-fold domains"/>
    <property type="match status" value="1"/>
</dbReference>
<evidence type="ECO:0000313" key="3">
    <source>
        <dbReference type="Proteomes" id="UP000650511"/>
    </source>
</evidence>
<dbReference type="PANTHER" id="PTHR33303">
    <property type="entry name" value="CYTOPLASMIC PROTEIN-RELATED"/>
    <property type="match status" value="1"/>
</dbReference>
<dbReference type="EMBL" id="BMHA01000013">
    <property type="protein sequence ID" value="GGI08877.1"/>
    <property type="molecule type" value="Genomic_DNA"/>
</dbReference>
<dbReference type="SMART" id="SM00881">
    <property type="entry name" value="CoA_binding"/>
    <property type="match status" value="1"/>
</dbReference>
<dbReference type="Pfam" id="PF13380">
    <property type="entry name" value="CoA_binding_2"/>
    <property type="match status" value="1"/>
</dbReference>
<dbReference type="RefSeq" id="WP_130648763.1">
    <property type="nucleotide sequence ID" value="NZ_BMHA01000013.1"/>
</dbReference>
<comment type="caution">
    <text evidence="2">The sequence shown here is derived from an EMBL/GenBank/DDBJ whole genome shotgun (WGS) entry which is preliminary data.</text>
</comment>
<sequence length="139" mass="14867">MDVTDDAGIDELLRRTRRIAVVGASDDPSRPSHGVMRRLLQAGYELVPVNPRVGEVLGTPAVASLAELDAPVDLVDVFRRVEHTPQVAREAAAIGAPALWLQTGLRSSEARTVAEQAGMDYVEDRCLAVEVAVRGITVG</sequence>
<reference evidence="2" key="1">
    <citation type="journal article" date="2014" name="Int. J. Syst. Evol. Microbiol.">
        <title>Complete genome sequence of Corynebacterium casei LMG S-19264T (=DSM 44701T), isolated from a smear-ripened cheese.</title>
        <authorList>
            <consortium name="US DOE Joint Genome Institute (JGI-PGF)"/>
            <person name="Walter F."/>
            <person name="Albersmeier A."/>
            <person name="Kalinowski J."/>
            <person name="Ruckert C."/>
        </authorList>
    </citation>
    <scope>NUCLEOTIDE SEQUENCE</scope>
    <source>
        <strain evidence="2">CGMCC 1.14988</strain>
    </source>
</reference>
<proteinExistence type="predicted"/>
<dbReference type="OrthoDB" id="9804695at2"/>
<gene>
    <name evidence="2" type="primary">yneT</name>
    <name evidence="2" type="ORF">GCM10011354_31280</name>
</gene>
<dbReference type="PANTHER" id="PTHR33303:SF2">
    <property type="entry name" value="COA-BINDING DOMAIN-CONTAINING PROTEIN"/>
    <property type="match status" value="1"/>
</dbReference>
<dbReference type="AlphaFoldDB" id="A0A8J3AAL5"/>
<accession>A0A8J3AAL5</accession>
<dbReference type="Proteomes" id="UP000650511">
    <property type="component" value="Unassembled WGS sequence"/>
</dbReference>
<dbReference type="InterPro" id="IPR003781">
    <property type="entry name" value="CoA-bd"/>
</dbReference>